<evidence type="ECO:0000259" key="14">
    <source>
        <dbReference type="PROSITE" id="PS51190"/>
    </source>
</evidence>
<proteinExistence type="inferred from homology"/>
<evidence type="ECO:0000313" key="16">
    <source>
        <dbReference type="Proteomes" id="UP000325440"/>
    </source>
</evidence>
<dbReference type="FunFam" id="1.10.1070.11:FF:000008">
    <property type="entry name" value="serine/threonine-protein kinase SMG1 isoform X2"/>
    <property type="match status" value="1"/>
</dbReference>
<feature type="domain" description="PI3K/PI4K catalytic" evidence="12">
    <location>
        <begin position="2033"/>
        <end position="2359"/>
    </location>
</feature>
<dbReference type="SMART" id="SM01345">
    <property type="entry name" value="Rapamycin_bind"/>
    <property type="match status" value="1"/>
</dbReference>
<dbReference type="InterPro" id="IPR036940">
    <property type="entry name" value="PI3/4_kinase_cat_sf"/>
</dbReference>
<dbReference type="Pfam" id="PF15785">
    <property type="entry name" value="SMG1"/>
    <property type="match status" value="2"/>
</dbReference>
<sequence>MGDVKLPTMITIKSKAKPDEDKAAVNGSIDKRPESSSIKLHKDIPTVDHSTKNGSYNKDDYRIKTTGSYYKNNRVLTKNRYGDHGFTSRKYYDDIPKKRDEMFDSKSMYYSNYRNDSLSNNGPSEDSKISKIIRKITNEEDTRTLISLCLQLQEAFVLPENKKYIRRSTDIIIEYLYVCFYSPISYSGKCTIAKCLGKFGHALQYDCKRFIDLMFLKYNSERSKEVKTLIMLSFYELSVIDQKNSYLESLAPLILENMHLTLESIDSPELITVTADVAINFSRVYCRAFEPYFKDTVDILVGWHIDTSQSIETNKRISQCIFRLSTYWTADMSFTLGLLEQLLEDMSSISDEFERNDKTDELNGDLDKILAFIRVFSTVAESVGIHLSPQSSSVVSWPFLSNALLTIIKTLLKCINVTVNENIVEAANNCIWLMLNILQTQMPSINDLMINVLEKEISYVDEFKLNVIVSMFRMISKVIREGSANLSKEFVEMLLCNNSNLRNLRFLPSVKLHDSHIALYQSLLSMKNVSLVLIVYRYITGDLEKACQTLDPNLPSFCTENPFNDITYTFEEASIVVHIILKSLTIIANDNNSIIGMWALQPSIFELLTTKLDPTIIKVNDPLRFSLMFLLYSHCKKHNNFVASSRLVTAVRSSEMSKKNVEINLHKSENLTKVLKMFEKYLKMSVNVDCKLLVLKWIYELLMHADSVSYLSIILLSQEMINIVQSLLYVALKRYEIVLFEGIAQILDVIIGNSTFCQSKPLLVLDILNLCLSCINLTEKEISKRFYAIIHKISLITVIHNLSICSLNIKNKFNKKIKLMMSSHMRRKTVVTLQTECFKNYMCELIEPSSNNNSSNHWLLDVLNSCSSDTDSSETELLSYAQHCRVLLYFWINWEAANFCVTNRLRTPFGKPNSTFRAIEGILKHILTISITSKTYNTSVFQIFLGGIKSWARDSISTLNDDTKVKTTEGELNNLRYTRNLVTFIECLEKSVCNAIDGTATALPTAQKPVRHFFHTNRNTCYEWTSTIRSAMLAVSLNSGLSSSAIRHGQFLVQNLTNQTDFPIKEFILAIIQLSWAYCKLKESDCIRGLYVWSKEVAHLKLPFLNILADQASGKFEEAAESYMQLLTASPDKIIINLKGGTLNNIEGPVEVLQKFTAEQLKECYVSICDWKPLMDWSQNEENFISSNTKDKYFWQNRYVSSNNLQIINDVEEGNYSCIDNLVNWSIEENSKIIKTNWNCYDLINQIKSRMMYVALKTNISKGRLNNENKLIVEDCQEVVHNLLKESLTDSLLEYTQELSILSYAINSILENNNIKFDLVNDISNKSIKSNLLSQALFWTKLLENQSDNYEHNIKQIIKPKPDLSILYLKLAHVARKEGNVNLATRGMLQYLRSNRAYDFINLPSMGNKSDSILCMLQKIGELLVDDTNAALWPKNHALVVRQFSKLIHHCVSQELGIEMCMKSVFKLLEQARLCNDNNLKEDSSRILITLGKWLNCGNNIPDKTLIKSSIDKSEILLNFSNGDLSKTSQLIREVIKSDYTPASDLDEQTLMIGQLLRISVSYCPSMAKAWNELAGWCYKLGRKVVDEAYKRNTYLLNDSEMATVDAYIPLNATQEDRDKIYAILNVVTSSPQDDDDIGSEHIYTTETLEYQLQNVLHFEEKELSGLIDWWRKSHSRIYGYYQLSAQAYFKFLQLCDNHQEESIAATLRLLRLTVKHALELQGSLEEGLSNTPTQPWRSIIPQLFSRLSHPEPYVRRTVSELLCRLASDVPHLITFPAVVGSDTGLRTINEMPSSSLLKSSKDIGDETNLVHEEFDCNEEDDDELKIGQDEQAMVLEDCFHSMVNTLSKQAGEMISEVRILVSELRRITLLWDELWLGTLVQRQTDISRRINQLEAELNKTENHPHLTDIEKDHIAVEKYTMLLKPILFIFEQLHAITSVKAETPHEEWFQEKFGAYINYMLDKLRRPADSSSINVQEVWKSIKNLQMNLQSRISKRGSYSLKMETISPVLANLKDTKIAMPGVERVVTVASIHNNVAILPTFTKPKKLIFYGSDGKAYTYLFKGLEDLHLDERIMQLLCITNTLLSGSSDHYRAHHYPVIPLGPRSGLISWVDGVVPIFMLYKRWQQRQASNSDGVIMRPSELFNSKLSPLLKEKGIINMENRKEWPLSTLKDVLITLMNETPKNLLSNELWTQSVDSGSWWQSTSLYATSLAVMSVIGYIIGLGDRHLDNVLVNLQTGEVVHIDYNVCFEKGKTLRVPEKVPFRLTPNLKEALGVTGIEGKFRLTCEQVMKVLRKNKETLLTLLEAFVYDPLIDWTPGNETGYTGAVYGGGRTLVMENRLNRRQLEKEITLAMLNVRITETKYDWLNNRDNMLESLANIIESFNKFLSEREKLQKMEEGLAESHQLMALVKEAEASPAGQHPLYKLPERYYALQQAQNMMIGATMSLRQKVEDCDSRLSQYDMAVHFLGSSQIRILIDKEKSKSIQVFNNLLLDDVKDFLQNAGQPALIEQCTQSNNDLTLLCHQRSKLLTLSLRLLYDMQCLMNFFPKSHVRNHRLTYYRQWLQLLMDCPTTSMCEQIKEEHKIFYLGVPNAEPPTPQTLAYNIQLQQAAIEASHRTTKIVERIRIIDAEEVTCSLLNNENSLIKLNDNSNEGLEFVIATALCTINKKFLMLETSASNAGTQLLDMMSKEGEWVLVDMYMTTTVAVRMVSSVLTDNDNIQSDSDIAYAFNCLRAIQNLYCSLQKMNYNFLDIIMPETIKKLCVEEASTIAIISELNNVINNCSLNFNDLIEQLNIHLRHVIMGMKSPNEDCQTVVQEIRKQFSEIIKKPDNMILSEGEMLLIGFNGLFEDVSLANENFIKMSSKLKVSTAWKTVDQIREAKSLLGAVMDEGPCLILNDIMFLKSLLTMKEVFNMCAEIAFNFGGRNTLGLSSSHYNEDMISRPVRCFVADYLTKRLLGLFSHTVAINVCILLQHTGFNINAELEKRDIGADSKVPLEELCKKCMEEGIKVGKFSRGQSMDLTSALVKLEDVWRKTELHSHLTLRAHQSDICTQRLAIQYAAHCCLHAIPAAGHLDNLLIPDRATILMELNNILSPLAVMQSQIIEHMEHRNSLKSSVEQRLKWASGANPTIVEIANNFDERMKHEKLMIDNSQNLCSSVITVISSLLQTESLFTRTSEAISADISFLQLVEDYQKACYMASNIGISITPEEETLIKVVPIPQGPIEWTWLNNTVSIISDNVQQLIAAQEPVRSEIACIQKSIKEHLNGLKSTLTSHNKIISDIRVLLKSLIKIDNVGTASINYVTKYCSYLDHLVSLVEQLTIMNEPTTQKVNVLMESVQSLHKKTSPMYDDLLTILGEKGLLVKQHKRPPLVRQDSICLSPRKGLPRDPHTGKAVQKCNAYAVSVWRRVRMKLEGRDPDPGRRSTITEQVNWVINEATNPDNLALLYEGWTPWV</sequence>
<accession>A0A5E4NAL8</accession>
<evidence type="ECO:0000256" key="9">
    <source>
        <dbReference type="ARBA" id="ARBA00047899"/>
    </source>
</evidence>
<dbReference type="InterPro" id="IPR011009">
    <property type="entry name" value="Kinase-like_dom_sf"/>
</dbReference>
<keyword evidence="16" id="KW-1185">Reference proteome</keyword>
<keyword evidence="5" id="KW-0547">Nucleotide-binding</keyword>
<comment type="similarity">
    <text evidence="1">Belongs to the PI3/PI4-kinase family.</text>
</comment>
<dbReference type="PROSITE" id="PS00916">
    <property type="entry name" value="PI3_4_KINASE_2"/>
    <property type="match status" value="1"/>
</dbReference>
<dbReference type="InterPro" id="IPR003152">
    <property type="entry name" value="FATC_dom"/>
</dbReference>
<feature type="domain" description="FAT" evidence="13">
    <location>
        <begin position="1383"/>
        <end position="1784"/>
    </location>
</feature>
<feature type="compositionally biased region" description="Basic and acidic residues" evidence="11">
    <location>
        <begin position="16"/>
        <end position="39"/>
    </location>
</feature>
<dbReference type="Gene3D" id="1.10.1070.11">
    <property type="entry name" value="Phosphatidylinositol 3-/4-kinase, catalytic domain"/>
    <property type="match status" value="1"/>
</dbReference>
<evidence type="ECO:0000259" key="12">
    <source>
        <dbReference type="PROSITE" id="PS50290"/>
    </source>
</evidence>
<dbReference type="CDD" id="cd05170">
    <property type="entry name" value="PIKKc_SMG1"/>
    <property type="match status" value="1"/>
</dbReference>
<organism evidence="15 16">
    <name type="scientific">Cinara cedri</name>
    <dbReference type="NCBI Taxonomy" id="506608"/>
    <lineage>
        <taxon>Eukaryota</taxon>
        <taxon>Metazoa</taxon>
        <taxon>Ecdysozoa</taxon>
        <taxon>Arthropoda</taxon>
        <taxon>Hexapoda</taxon>
        <taxon>Insecta</taxon>
        <taxon>Pterygota</taxon>
        <taxon>Neoptera</taxon>
        <taxon>Paraneoptera</taxon>
        <taxon>Hemiptera</taxon>
        <taxon>Sternorrhyncha</taxon>
        <taxon>Aphidomorpha</taxon>
        <taxon>Aphidoidea</taxon>
        <taxon>Aphididae</taxon>
        <taxon>Lachninae</taxon>
        <taxon>Cinara</taxon>
    </lineage>
</organism>
<dbReference type="EMBL" id="CABPRJ010001907">
    <property type="protein sequence ID" value="VVC40720.1"/>
    <property type="molecule type" value="Genomic_DNA"/>
</dbReference>
<evidence type="ECO:0000256" key="4">
    <source>
        <dbReference type="ARBA" id="ARBA00022679"/>
    </source>
</evidence>
<dbReference type="GO" id="GO:0031932">
    <property type="term" value="C:TORC2 complex"/>
    <property type="evidence" value="ECO:0007669"/>
    <property type="project" value="TreeGrafter"/>
</dbReference>
<dbReference type="PROSITE" id="PS51189">
    <property type="entry name" value="FAT"/>
    <property type="match status" value="1"/>
</dbReference>
<keyword evidence="6 15" id="KW-0418">Kinase</keyword>
<reference evidence="15 16" key="1">
    <citation type="submission" date="2019-08" db="EMBL/GenBank/DDBJ databases">
        <authorList>
            <person name="Alioto T."/>
            <person name="Alioto T."/>
            <person name="Gomez Garrido J."/>
        </authorList>
    </citation>
    <scope>NUCLEOTIDE SEQUENCE [LARGE SCALE GENOMIC DNA]</scope>
</reference>
<dbReference type="PROSITE" id="PS51190">
    <property type="entry name" value="FATC"/>
    <property type="match status" value="1"/>
</dbReference>
<evidence type="ECO:0000256" key="5">
    <source>
        <dbReference type="ARBA" id="ARBA00022741"/>
    </source>
</evidence>
<dbReference type="InterPro" id="IPR050517">
    <property type="entry name" value="DDR_Repair_Kinase"/>
</dbReference>
<keyword evidence="8" id="KW-0866">Nonsense-mediated mRNA decay</keyword>
<evidence type="ECO:0000259" key="13">
    <source>
        <dbReference type="PROSITE" id="PS51189"/>
    </source>
</evidence>
<dbReference type="SMART" id="SM01343">
    <property type="entry name" value="FATC"/>
    <property type="match status" value="1"/>
</dbReference>
<comment type="catalytic activity">
    <reaction evidence="10">
        <text>L-seryl-[protein] + ATP = O-phospho-L-seryl-[protein] + ADP + H(+)</text>
        <dbReference type="Rhea" id="RHEA:17989"/>
        <dbReference type="Rhea" id="RHEA-COMP:9863"/>
        <dbReference type="Rhea" id="RHEA-COMP:11604"/>
        <dbReference type="ChEBI" id="CHEBI:15378"/>
        <dbReference type="ChEBI" id="CHEBI:29999"/>
        <dbReference type="ChEBI" id="CHEBI:30616"/>
        <dbReference type="ChEBI" id="CHEBI:83421"/>
        <dbReference type="ChEBI" id="CHEBI:456216"/>
        <dbReference type="EC" id="2.7.11.1"/>
    </reaction>
</comment>
<keyword evidence="3" id="KW-0723">Serine/threonine-protein kinase</keyword>
<feature type="region of interest" description="Disordered" evidence="11">
    <location>
        <begin position="15"/>
        <end position="39"/>
    </location>
</feature>
<evidence type="ECO:0000313" key="15">
    <source>
        <dbReference type="EMBL" id="VVC40720.1"/>
    </source>
</evidence>
<evidence type="ECO:0000256" key="6">
    <source>
        <dbReference type="ARBA" id="ARBA00022777"/>
    </source>
</evidence>
<dbReference type="SMART" id="SM00146">
    <property type="entry name" value="PI3Kc"/>
    <property type="match status" value="1"/>
</dbReference>
<dbReference type="InterPro" id="IPR016024">
    <property type="entry name" value="ARM-type_fold"/>
</dbReference>
<dbReference type="InterPro" id="IPR031559">
    <property type="entry name" value="SMG1"/>
</dbReference>
<gene>
    <name evidence="15" type="ORF">CINCED_3A013789</name>
</gene>
<dbReference type="EC" id="2.7.11.1" evidence="2"/>
<dbReference type="PANTHER" id="PTHR11139:SF119">
    <property type="entry name" value="SERINE_THREONINE-PROTEIN KINASE SMG1"/>
    <property type="match status" value="1"/>
</dbReference>
<dbReference type="PROSITE" id="PS50290">
    <property type="entry name" value="PI3_4_KINASE_3"/>
    <property type="match status" value="1"/>
</dbReference>
<dbReference type="GO" id="GO:0016242">
    <property type="term" value="P:negative regulation of macroautophagy"/>
    <property type="evidence" value="ECO:0007669"/>
    <property type="project" value="TreeGrafter"/>
</dbReference>
<dbReference type="GO" id="GO:0000184">
    <property type="term" value="P:nuclear-transcribed mRNA catabolic process, nonsense-mediated decay"/>
    <property type="evidence" value="ECO:0007669"/>
    <property type="project" value="UniProtKB-KW"/>
</dbReference>
<name>A0A5E4NAL8_9HEMI</name>
<dbReference type="OrthoDB" id="10065496at2759"/>
<dbReference type="Gene3D" id="3.30.1010.10">
    <property type="entry name" value="Phosphatidylinositol 3-kinase Catalytic Subunit, Chain A, domain 4"/>
    <property type="match status" value="1"/>
</dbReference>
<dbReference type="InterPro" id="IPR000403">
    <property type="entry name" value="PI3/4_kinase_cat_dom"/>
</dbReference>
<dbReference type="GO" id="GO:0031931">
    <property type="term" value="C:TORC1 complex"/>
    <property type="evidence" value="ECO:0007669"/>
    <property type="project" value="TreeGrafter"/>
</dbReference>
<dbReference type="PANTHER" id="PTHR11139">
    <property type="entry name" value="ATAXIA TELANGIECTASIA MUTATED ATM -RELATED"/>
    <property type="match status" value="1"/>
</dbReference>
<evidence type="ECO:0000256" key="8">
    <source>
        <dbReference type="ARBA" id="ARBA00023161"/>
    </source>
</evidence>
<dbReference type="GO" id="GO:0031929">
    <property type="term" value="P:TOR signaling"/>
    <property type="evidence" value="ECO:0007669"/>
    <property type="project" value="TreeGrafter"/>
</dbReference>
<evidence type="ECO:0000256" key="3">
    <source>
        <dbReference type="ARBA" id="ARBA00022527"/>
    </source>
</evidence>
<dbReference type="GO" id="GO:0005524">
    <property type="term" value="F:ATP binding"/>
    <property type="evidence" value="ECO:0007669"/>
    <property type="project" value="UniProtKB-KW"/>
</dbReference>
<feature type="domain" description="FATC" evidence="14">
    <location>
        <begin position="3426"/>
        <end position="3458"/>
    </location>
</feature>
<protein>
    <recommendedName>
        <fullName evidence="2">non-specific serine/threonine protein kinase</fullName>
        <ecNumber evidence="2">2.7.11.1</ecNumber>
    </recommendedName>
</protein>
<dbReference type="InterPro" id="IPR018936">
    <property type="entry name" value="PI3/4_kinase_CS"/>
</dbReference>
<dbReference type="GO" id="GO:0004674">
    <property type="term" value="F:protein serine/threonine kinase activity"/>
    <property type="evidence" value="ECO:0007669"/>
    <property type="project" value="UniProtKB-KW"/>
</dbReference>
<evidence type="ECO:0000256" key="11">
    <source>
        <dbReference type="SAM" id="MobiDB-lite"/>
    </source>
</evidence>
<dbReference type="Pfam" id="PF02260">
    <property type="entry name" value="FATC"/>
    <property type="match status" value="1"/>
</dbReference>
<comment type="catalytic activity">
    <reaction evidence="9">
        <text>L-threonyl-[protein] + ATP = O-phospho-L-threonyl-[protein] + ADP + H(+)</text>
        <dbReference type="Rhea" id="RHEA:46608"/>
        <dbReference type="Rhea" id="RHEA-COMP:11060"/>
        <dbReference type="Rhea" id="RHEA-COMP:11605"/>
        <dbReference type="ChEBI" id="CHEBI:15378"/>
        <dbReference type="ChEBI" id="CHEBI:30013"/>
        <dbReference type="ChEBI" id="CHEBI:30616"/>
        <dbReference type="ChEBI" id="CHEBI:61977"/>
        <dbReference type="ChEBI" id="CHEBI:456216"/>
        <dbReference type="EC" id="2.7.11.1"/>
    </reaction>
</comment>
<evidence type="ECO:0000256" key="10">
    <source>
        <dbReference type="ARBA" id="ARBA00048679"/>
    </source>
</evidence>
<dbReference type="Pfam" id="PF00454">
    <property type="entry name" value="PI3_PI4_kinase"/>
    <property type="match status" value="1"/>
</dbReference>
<dbReference type="InterPro" id="IPR014009">
    <property type="entry name" value="PIK_FAT"/>
</dbReference>
<evidence type="ECO:0000256" key="2">
    <source>
        <dbReference type="ARBA" id="ARBA00012513"/>
    </source>
</evidence>
<dbReference type="GO" id="GO:0005737">
    <property type="term" value="C:cytoplasm"/>
    <property type="evidence" value="ECO:0007669"/>
    <property type="project" value="TreeGrafter"/>
</dbReference>
<dbReference type="SUPFAM" id="SSF48371">
    <property type="entry name" value="ARM repeat"/>
    <property type="match status" value="1"/>
</dbReference>
<keyword evidence="4" id="KW-0808">Transferase</keyword>
<dbReference type="GO" id="GO:0005634">
    <property type="term" value="C:nucleus"/>
    <property type="evidence" value="ECO:0007669"/>
    <property type="project" value="TreeGrafter"/>
</dbReference>
<evidence type="ECO:0000256" key="1">
    <source>
        <dbReference type="ARBA" id="ARBA00011031"/>
    </source>
</evidence>
<keyword evidence="7" id="KW-0067">ATP-binding</keyword>
<dbReference type="SUPFAM" id="SSF56112">
    <property type="entry name" value="Protein kinase-like (PK-like)"/>
    <property type="match status" value="1"/>
</dbReference>
<dbReference type="Proteomes" id="UP000325440">
    <property type="component" value="Unassembled WGS sequence"/>
</dbReference>
<dbReference type="InterPro" id="IPR039414">
    <property type="entry name" value="SMG1_PIKKc"/>
</dbReference>
<evidence type="ECO:0000256" key="7">
    <source>
        <dbReference type="ARBA" id="ARBA00022840"/>
    </source>
</evidence>